<protein>
    <recommendedName>
        <fullName evidence="6">Glucose-methanol-choline oxidoreductase N-terminal domain-containing protein</fullName>
    </recommendedName>
</protein>
<evidence type="ECO:0000256" key="5">
    <source>
        <dbReference type="SAM" id="SignalP"/>
    </source>
</evidence>
<keyword evidence="3" id="KW-0285">Flavoprotein</keyword>
<proteinExistence type="inferred from homology"/>
<dbReference type="HOGENOM" id="CLU_002865_4_1_1"/>
<dbReference type="SUPFAM" id="SSF54373">
    <property type="entry name" value="FAD-linked reductases, C-terminal domain"/>
    <property type="match status" value="1"/>
</dbReference>
<keyword evidence="4" id="KW-0274">FAD</keyword>
<keyword evidence="5" id="KW-0732">Signal</keyword>
<organism evidence="7 8">
    <name type="scientific">Cochliobolus heterostrophus (strain C5 / ATCC 48332 / race O)</name>
    <name type="common">Southern corn leaf blight fungus</name>
    <name type="synonym">Bipolaris maydis</name>
    <dbReference type="NCBI Taxonomy" id="701091"/>
    <lineage>
        <taxon>Eukaryota</taxon>
        <taxon>Fungi</taxon>
        <taxon>Dikarya</taxon>
        <taxon>Ascomycota</taxon>
        <taxon>Pezizomycotina</taxon>
        <taxon>Dothideomycetes</taxon>
        <taxon>Pleosporomycetidae</taxon>
        <taxon>Pleosporales</taxon>
        <taxon>Pleosporineae</taxon>
        <taxon>Pleosporaceae</taxon>
        <taxon>Bipolaris</taxon>
    </lineage>
</organism>
<comment type="cofactor">
    <cofactor evidence="1">
        <name>FAD</name>
        <dbReference type="ChEBI" id="CHEBI:57692"/>
    </cofactor>
</comment>
<dbReference type="AlphaFoldDB" id="M2UVF5"/>
<gene>
    <name evidence="7" type="ORF">COCHEDRAFT_1125247</name>
</gene>
<name>M2UVF5_COCH5</name>
<dbReference type="Proteomes" id="UP000016936">
    <property type="component" value="Unassembled WGS sequence"/>
</dbReference>
<dbReference type="Pfam" id="PF00732">
    <property type="entry name" value="GMC_oxred_N"/>
    <property type="match status" value="1"/>
</dbReference>
<dbReference type="STRING" id="701091.M2UVF5"/>
<evidence type="ECO:0000256" key="4">
    <source>
        <dbReference type="ARBA" id="ARBA00022827"/>
    </source>
</evidence>
<sequence length="633" mass="68710">MILTWSSIAALAASAIAVNADSAEYDYVIIGSGPGGGSLAANLATSGYSVFLIEAGGDGTTALVEEIPSLNSIAAETPPHSWSFFVEHFANETQARRDPKYAYLRSNGSYYVGLEPPADSTPMGILYPRGATLGGSSQVNAMNFAWAPDNEWDYIANLTGDKTWGHEYMRKHLIELENCTYVPHGTPGHGFDGPVVSSMMDPLVTTGITSENVALLVSSIIRETEGIEPENVEHLAELLVRDINRIDADRYASNLTFLLPLAIDPTSGSRSSIGKHLNNVVEAGYPLTISLHSLASRVLFEDCDGKPQASGVEYMVGEGLYSADRRYNPSQQANDVRTVRARKEVIVSGGTFNTPQILKLSGIGPREELEEHGIPVVVDLPAVGNFMQDNYETPVHIRADVPWQEAANVSCTRTFNESDPCFVAWSTNGTGPYSLSGGTFFLTWRSSFSWDDDADIFFLSAAGWGNSGFYPGFSEREPIPDMWGSSLVKMQTANPSGTVRLQSKDPRQAPKINFNFFAENAETDLQALAEGVDLLLRAHDDIGVPHTVISPNPEVEMHQALMDEAFSHHASSSCRMGPAGDHKSCVDSKFRVHGVENLRVVDASVFPRVPGAMPNGPTFTISRKAYETILEDC</sequence>
<dbReference type="Pfam" id="PF05199">
    <property type="entry name" value="GMC_oxred_C"/>
    <property type="match status" value="1"/>
</dbReference>
<dbReference type="InterPro" id="IPR007867">
    <property type="entry name" value="GMC_OxRtase_C"/>
</dbReference>
<dbReference type="Gene3D" id="3.30.560.10">
    <property type="entry name" value="Glucose Oxidase, domain 3"/>
    <property type="match status" value="1"/>
</dbReference>
<reference evidence="8" key="2">
    <citation type="journal article" date="2013" name="PLoS Genet.">
        <title>Comparative genome structure, secondary metabolite, and effector coding capacity across Cochliobolus pathogens.</title>
        <authorList>
            <person name="Condon B.J."/>
            <person name="Leng Y."/>
            <person name="Wu D."/>
            <person name="Bushley K.E."/>
            <person name="Ohm R.A."/>
            <person name="Otillar R."/>
            <person name="Martin J."/>
            <person name="Schackwitz W."/>
            <person name="Grimwood J."/>
            <person name="MohdZainudin N."/>
            <person name="Xue C."/>
            <person name="Wang R."/>
            <person name="Manning V.A."/>
            <person name="Dhillon B."/>
            <person name="Tu Z.J."/>
            <person name="Steffenson B.J."/>
            <person name="Salamov A."/>
            <person name="Sun H."/>
            <person name="Lowry S."/>
            <person name="LaButti K."/>
            <person name="Han J."/>
            <person name="Copeland A."/>
            <person name="Lindquist E."/>
            <person name="Barry K."/>
            <person name="Schmutz J."/>
            <person name="Baker S.E."/>
            <person name="Ciuffetti L.M."/>
            <person name="Grigoriev I.V."/>
            <person name="Zhong S."/>
            <person name="Turgeon B.G."/>
        </authorList>
    </citation>
    <scope>NUCLEOTIDE SEQUENCE [LARGE SCALE GENOMIC DNA]</scope>
    <source>
        <strain evidence="8">C5 / ATCC 48332 / race O</strain>
    </source>
</reference>
<dbReference type="EMBL" id="KB445569">
    <property type="protein sequence ID" value="EMD97556.1"/>
    <property type="molecule type" value="Genomic_DNA"/>
</dbReference>
<evidence type="ECO:0000256" key="2">
    <source>
        <dbReference type="ARBA" id="ARBA00010790"/>
    </source>
</evidence>
<reference evidence="7 8" key="1">
    <citation type="journal article" date="2012" name="PLoS Pathog.">
        <title>Diverse lifestyles and strategies of plant pathogenesis encoded in the genomes of eighteen Dothideomycetes fungi.</title>
        <authorList>
            <person name="Ohm R.A."/>
            <person name="Feau N."/>
            <person name="Henrissat B."/>
            <person name="Schoch C.L."/>
            <person name="Horwitz B.A."/>
            <person name="Barry K.W."/>
            <person name="Condon B.J."/>
            <person name="Copeland A.C."/>
            <person name="Dhillon B."/>
            <person name="Glaser F."/>
            <person name="Hesse C.N."/>
            <person name="Kosti I."/>
            <person name="LaButti K."/>
            <person name="Lindquist E.A."/>
            <person name="Lucas S."/>
            <person name="Salamov A.A."/>
            <person name="Bradshaw R.E."/>
            <person name="Ciuffetti L."/>
            <person name="Hamelin R.C."/>
            <person name="Kema G.H.J."/>
            <person name="Lawrence C."/>
            <person name="Scott J.A."/>
            <person name="Spatafora J.W."/>
            <person name="Turgeon B.G."/>
            <person name="de Wit P.J.G.M."/>
            <person name="Zhong S."/>
            <person name="Goodwin S.B."/>
            <person name="Grigoriev I.V."/>
        </authorList>
    </citation>
    <scope>NUCLEOTIDE SEQUENCE [LARGE SCALE GENOMIC DNA]</scope>
    <source>
        <strain evidence="8">C5 / ATCC 48332 / race O</strain>
    </source>
</reference>
<evidence type="ECO:0000313" key="8">
    <source>
        <dbReference type="Proteomes" id="UP000016936"/>
    </source>
</evidence>
<comment type="similarity">
    <text evidence="2">Belongs to the GMC oxidoreductase family.</text>
</comment>
<dbReference type="eggNOG" id="KOG1238">
    <property type="taxonomic scope" value="Eukaryota"/>
</dbReference>
<dbReference type="InterPro" id="IPR012132">
    <property type="entry name" value="GMC_OxRdtase"/>
</dbReference>
<dbReference type="Gene3D" id="3.50.50.60">
    <property type="entry name" value="FAD/NAD(P)-binding domain"/>
    <property type="match status" value="1"/>
</dbReference>
<evidence type="ECO:0000259" key="6">
    <source>
        <dbReference type="PROSITE" id="PS00624"/>
    </source>
</evidence>
<dbReference type="PANTHER" id="PTHR11552:SF147">
    <property type="entry name" value="CHOLINE DEHYDROGENASE, MITOCHONDRIAL"/>
    <property type="match status" value="1"/>
</dbReference>
<feature type="signal peptide" evidence="5">
    <location>
        <begin position="1"/>
        <end position="17"/>
    </location>
</feature>
<dbReference type="OrthoDB" id="269227at2759"/>
<dbReference type="InterPro" id="IPR000172">
    <property type="entry name" value="GMC_OxRdtase_N"/>
</dbReference>
<evidence type="ECO:0000256" key="1">
    <source>
        <dbReference type="ARBA" id="ARBA00001974"/>
    </source>
</evidence>
<feature type="chain" id="PRO_5004027626" description="Glucose-methanol-choline oxidoreductase N-terminal domain-containing protein" evidence="5">
    <location>
        <begin position="18"/>
        <end position="633"/>
    </location>
</feature>
<dbReference type="PANTHER" id="PTHR11552">
    <property type="entry name" value="GLUCOSE-METHANOL-CHOLINE GMC OXIDOREDUCTASE"/>
    <property type="match status" value="1"/>
</dbReference>
<dbReference type="OMA" id="ENCTYVP"/>
<dbReference type="PROSITE" id="PS00624">
    <property type="entry name" value="GMC_OXRED_2"/>
    <property type="match status" value="1"/>
</dbReference>
<dbReference type="InterPro" id="IPR036188">
    <property type="entry name" value="FAD/NAD-bd_sf"/>
</dbReference>
<evidence type="ECO:0000313" key="7">
    <source>
        <dbReference type="EMBL" id="EMD97556.1"/>
    </source>
</evidence>
<dbReference type="PIRSF" id="PIRSF000137">
    <property type="entry name" value="Alcohol_oxidase"/>
    <property type="match status" value="1"/>
</dbReference>
<evidence type="ECO:0000256" key="3">
    <source>
        <dbReference type="ARBA" id="ARBA00022630"/>
    </source>
</evidence>
<dbReference type="GO" id="GO:0050660">
    <property type="term" value="F:flavin adenine dinucleotide binding"/>
    <property type="evidence" value="ECO:0007669"/>
    <property type="project" value="InterPro"/>
</dbReference>
<accession>M2UVF5</accession>
<dbReference type="SUPFAM" id="SSF51905">
    <property type="entry name" value="FAD/NAD(P)-binding domain"/>
    <property type="match status" value="1"/>
</dbReference>
<dbReference type="GO" id="GO:0016614">
    <property type="term" value="F:oxidoreductase activity, acting on CH-OH group of donors"/>
    <property type="evidence" value="ECO:0007669"/>
    <property type="project" value="InterPro"/>
</dbReference>
<feature type="domain" description="Glucose-methanol-choline oxidoreductase N-terminal" evidence="6">
    <location>
        <begin position="350"/>
        <end position="364"/>
    </location>
</feature>
<keyword evidence="8" id="KW-1185">Reference proteome</keyword>